<protein>
    <submittedName>
        <fullName evidence="2">Uncharacterized protein</fullName>
    </submittedName>
</protein>
<name>A0A1M2VMG3_TRAPU</name>
<gene>
    <name evidence="2" type="ORF">TRAPUB_368</name>
</gene>
<accession>A0A1M2VMG3</accession>
<dbReference type="AlphaFoldDB" id="A0A1M2VMG3"/>
<comment type="caution">
    <text evidence="2">The sequence shown here is derived from an EMBL/GenBank/DDBJ whole genome shotgun (WGS) entry which is preliminary data.</text>
</comment>
<dbReference type="Proteomes" id="UP000184267">
    <property type="component" value="Unassembled WGS sequence"/>
</dbReference>
<feature type="region of interest" description="Disordered" evidence="1">
    <location>
        <begin position="76"/>
        <end position="102"/>
    </location>
</feature>
<dbReference type="OMA" id="GAAYFCI"/>
<dbReference type="OrthoDB" id="2758283at2759"/>
<proteinExistence type="predicted"/>
<keyword evidence="3" id="KW-1185">Reference proteome</keyword>
<sequence length="102" mass="10764">MILFVDPISSILNSRFLLALHETNARLEGAVDASITSLSLNISSGDDPRAGSPELPQFLGPIGGLIHSLPDDDLESLEFAPSAPSQRETLRDPEAEVGGEPA</sequence>
<reference evidence="2 3" key="1">
    <citation type="submission" date="2016-10" db="EMBL/GenBank/DDBJ databases">
        <title>Genome sequence of the basidiomycete white-rot fungus Trametes pubescens.</title>
        <authorList>
            <person name="Makela M.R."/>
            <person name="Granchi Z."/>
            <person name="Peng M."/>
            <person name="De Vries R.P."/>
            <person name="Grigoriev I."/>
            <person name="Riley R."/>
            <person name="Hilden K."/>
        </authorList>
    </citation>
    <scope>NUCLEOTIDE SEQUENCE [LARGE SCALE GENOMIC DNA]</scope>
    <source>
        <strain evidence="2 3">FBCC735</strain>
    </source>
</reference>
<evidence type="ECO:0000313" key="3">
    <source>
        <dbReference type="Proteomes" id="UP000184267"/>
    </source>
</evidence>
<evidence type="ECO:0000256" key="1">
    <source>
        <dbReference type="SAM" id="MobiDB-lite"/>
    </source>
</evidence>
<organism evidence="2 3">
    <name type="scientific">Trametes pubescens</name>
    <name type="common">White-rot fungus</name>
    <dbReference type="NCBI Taxonomy" id="154538"/>
    <lineage>
        <taxon>Eukaryota</taxon>
        <taxon>Fungi</taxon>
        <taxon>Dikarya</taxon>
        <taxon>Basidiomycota</taxon>
        <taxon>Agaricomycotina</taxon>
        <taxon>Agaricomycetes</taxon>
        <taxon>Polyporales</taxon>
        <taxon>Polyporaceae</taxon>
        <taxon>Trametes</taxon>
    </lineage>
</organism>
<evidence type="ECO:0000313" key="2">
    <source>
        <dbReference type="EMBL" id="OJT08758.1"/>
    </source>
</evidence>
<dbReference type="EMBL" id="MNAD01001018">
    <property type="protein sequence ID" value="OJT08758.1"/>
    <property type="molecule type" value="Genomic_DNA"/>
</dbReference>